<gene>
    <name evidence="2" type="ORF">SAMN05421505_10915</name>
</gene>
<proteinExistence type="predicted"/>
<feature type="transmembrane region" description="Helical" evidence="1">
    <location>
        <begin position="6"/>
        <end position="31"/>
    </location>
</feature>
<dbReference type="STRING" id="504805.SAMN05421505_10915"/>
<accession>A0A1G7XWW3</accession>
<keyword evidence="3" id="KW-1185">Reference proteome</keyword>
<name>A0A1G7XWW3_9ACTN</name>
<evidence type="ECO:0000313" key="3">
    <source>
        <dbReference type="Proteomes" id="UP000198923"/>
    </source>
</evidence>
<sequence>MNPANSVAAVTPGVLGFLVIAAIAFALFLLIKSMNRHIARIEVPSEADFKKKRKENGGS</sequence>
<reference evidence="2 3" key="1">
    <citation type="submission" date="2016-10" db="EMBL/GenBank/DDBJ databases">
        <authorList>
            <person name="de Groot N.N."/>
        </authorList>
    </citation>
    <scope>NUCLEOTIDE SEQUENCE [LARGE SCALE GENOMIC DNA]</scope>
    <source>
        <strain evidence="2 3">CPCC 201354</strain>
    </source>
</reference>
<dbReference type="Proteomes" id="UP000198923">
    <property type="component" value="Unassembled WGS sequence"/>
</dbReference>
<keyword evidence="1" id="KW-1133">Transmembrane helix</keyword>
<dbReference type="AlphaFoldDB" id="A0A1G7XWW3"/>
<keyword evidence="1" id="KW-0812">Transmembrane</keyword>
<organism evidence="2 3">
    <name type="scientific">Sinosporangium album</name>
    <dbReference type="NCBI Taxonomy" id="504805"/>
    <lineage>
        <taxon>Bacteria</taxon>
        <taxon>Bacillati</taxon>
        <taxon>Actinomycetota</taxon>
        <taxon>Actinomycetes</taxon>
        <taxon>Streptosporangiales</taxon>
        <taxon>Streptosporangiaceae</taxon>
        <taxon>Sinosporangium</taxon>
    </lineage>
</organism>
<keyword evidence="1" id="KW-0472">Membrane</keyword>
<protein>
    <submittedName>
        <fullName evidence="2">Uncharacterized protein</fullName>
    </submittedName>
</protein>
<dbReference type="RefSeq" id="WP_093170362.1">
    <property type="nucleotide sequence ID" value="NZ_FNCN01000009.1"/>
</dbReference>
<dbReference type="EMBL" id="FNCN01000009">
    <property type="protein sequence ID" value="SDG88685.1"/>
    <property type="molecule type" value="Genomic_DNA"/>
</dbReference>
<evidence type="ECO:0000256" key="1">
    <source>
        <dbReference type="SAM" id="Phobius"/>
    </source>
</evidence>
<evidence type="ECO:0000313" key="2">
    <source>
        <dbReference type="EMBL" id="SDG88685.1"/>
    </source>
</evidence>